<evidence type="ECO:0000256" key="2">
    <source>
        <dbReference type="ARBA" id="ARBA00022475"/>
    </source>
</evidence>
<feature type="transmembrane region" description="Helical" evidence="7">
    <location>
        <begin position="175"/>
        <end position="196"/>
    </location>
</feature>
<dbReference type="Pfam" id="PF06808">
    <property type="entry name" value="DctM"/>
    <property type="match status" value="1"/>
</dbReference>
<feature type="transmembrane region" description="Helical" evidence="7">
    <location>
        <begin position="319"/>
        <end position="347"/>
    </location>
</feature>
<dbReference type="PANTHER" id="PTHR33362">
    <property type="entry name" value="SIALIC ACID TRAP TRANSPORTER PERMEASE PROTEIN SIAT-RELATED"/>
    <property type="match status" value="1"/>
</dbReference>
<feature type="transmembrane region" description="Helical" evidence="7">
    <location>
        <begin position="57"/>
        <end position="77"/>
    </location>
</feature>
<feature type="transmembrane region" description="Helical" evidence="7">
    <location>
        <begin position="359"/>
        <end position="385"/>
    </location>
</feature>
<proteinExistence type="predicted"/>
<keyword evidence="10" id="KW-1185">Reference proteome</keyword>
<sequence>MGLVPFIPIIILFVLFFLRVPIAYGLLIATFVYFVFINDTMPVAQIMQTMVASTESFPYLAIPFFACAGVVFNYSGISEKLIKLAVLLLGHLRGGMGQVNVLLAAMMGGLSGSSNADAAMQTKIIVPEMEKLGYGKGFSTVVTAASSVITPIIPPGIILILYAVAANVSISKMFFAGYIPGLVIMVALMVLVSFISRKRGYAPSRDKRATFKEISRQLLDSIWALILPFGILLGLRYGMFTPTEAGAISVLYAVLIGAFIYRKLQWKDVPAILLESVESTAGVMFIIAAANAFGSYLTWERIPITVSEALVGNISDPYLMLFVINVLLLIVGCFFEGGAAMILLAPLLIPVVSSMGIDLIHFGILMCINLTIAGFTPPFGTMMFITTSIAKVRMEEYVKESWPFIVLFIGILFLLSYAPKIVLFLPNLLS</sequence>
<keyword evidence="2" id="KW-1003">Cell membrane</keyword>
<accession>A0A4Q9DGZ5</accession>
<name>A0A4Q9DGZ5_9BACL</name>
<dbReference type="AlphaFoldDB" id="A0A4Q9DGZ5"/>
<feature type="domain" description="TRAP C4-dicarboxylate transport system permease DctM subunit" evidence="8">
    <location>
        <begin position="9"/>
        <end position="421"/>
    </location>
</feature>
<feature type="transmembrane region" description="Helical" evidence="7">
    <location>
        <begin position="6"/>
        <end position="36"/>
    </location>
</feature>
<dbReference type="PANTHER" id="PTHR33362:SF4">
    <property type="entry name" value="2,3-DIKETO-L-GULONATE TRAP TRANSPORTER LARGE PERMEASE PROTEIN YIAN"/>
    <property type="match status" value="1"/>
</dbReference>
<evidence type="ECO:0000313" key="9">
    <source>
        <dbReference type="EMBL" id="TBL69889.1"/>
    </source>
</evidence>
<feature type="transmembrane region" description="Helical" evidence="7">
    <location>
        <begin position="405"/>
        <end position="425"/>
    </location>
</feature>
<keyword evidence="4 7" id="KW-0812">Transmembrane</keyword>
<evidence type="ECO:0000313" key="10">
    <source>
        <dbReference type="Proteomes" id="UP000293142"/>
    </source>
</evidence>
<evidence type="ECO:0000259" key="8">
    <source>
        <dbReference type="Pfam" id="PF06808"/>
    </source>
</evidence>
<evidence type="ECO:0000256" key="1">
    <source>
        <dbReference type="ARBA" id="ARBA00004429"/>
    </source>
</evidence>
<keyword evidence="6 7" id="KW-0472">Membrane</keyword>
<reference evidence="9 10" key="1">
    <citation type="submission" date="2019-02" db="EMBL/GenBank/DDBJ databases">
        <title>Paenibacillus sp. nov., isolated from surface-sterilized tissue of Thalictrum simplex L.</title>
        <authorList>
            <person name="Tuo L."/>
        </authorList>
    </citation>
    <scope>NUCLEOTIDE SEQUENCE [LARGE SCALE GENOMIC DNA]</scope>
    <source>
        <strain evidence="9 10">N2SHLJ1</strain>
    </source>
</reference>
<dbReference type="GO" id="GO:0022857">
    <property type="term" value="F:transmembrane transporter activity"/>
    <property type="evidence" value="ECO:0007669"/>
    <property type="project" value="TreeGrafter"/>
</dbReference>
<dbReference type="OrthoDB" id="9785600at2"/>
<dbReference type="RefSeq" id="WP_131018154.1">
    <property type="nucleotide sequence ID" value="NZ_SIRE01000035.1"/>
</dbReference>
<comment type="subcellular location">
    <subcellularLocation>
        <location evidence="1">Cell inner membrane</location>
        <topology evidence="1">Multi-pass membrane protein</topology>
    </subcellularLocation>
</comment>
<feature type="transmembrane region" description="Helical" evidence="7">
    <location>
        <begin position="217"/>
        <end position="239"/>
    </location>
</feature>
<evidence type="ECO:0000256" key="7">
    <source>
        <dbReference type="SAM" id="Phobius"/>
    </source>
</evidence>
<organism evidence="9 10">
    <name type="scientific">Paenibacillus thalictri</name>
    <dbReference type="NCBI Taxonomy" id="2527873"/>
    <lineage>
        <taxon>Bacteria</taxon>
        <taxon>Bacillati</taxon>
        <taxon>Bacillota</taxon>
        <taxon>Bacilli</taxon>
        <taxon>Bacillales</taxon>
        <taxon>Paenibacillaceae</taxon>
        <taxon>Paenibacillus</taxon>
    </lineage>
</organism>
<dbReference type="EMBL" id="SIRE01000035">
    <property type="protein sequence ID" value="TBL69889.1"/>
    <property type="molecule type" value="Genomic_DNA"/>
</dbReference>
<gene>
    <name evidence="9" type="ORF">EYB31_34505</name>
</gene>
<dbReference type="Proteomes" id="UP000293142">
    <property type="component" value="Unassembled WGS sequence"/>
</dbReference>
<comment type="caution">
    <text evidence="9">The sequence shown here is derived from an EMBL/GenBank/DDBJ whole genome shotgun (WGS) entry which is preliminary data.</text>
</comment>
<feature type="transmembrane region" description="Helical" evidence="7">
    <location>
        <begin position="97"/>
        <end position="116"/>
    </location>
</feature>
<keyword evidence="5 7" id="KW-1133">Transmembrane helix</keyword>
<dbReference type="InterPro" id="IPR010656">
    <property type="entry name" value="DctM"/>
</dbReference>
<feature type="transmembrane region" description="Helical" evidence="7">
    <location>
        <begin position="137"/>
        <end position="163"/>
    </location>
</feature>
<protein>
    <submittedName>
        <fullName evidence="9">TRAP transporter large permease</fullName>
    </submittedName>
</protein>
<dbReference type="InterPro" id="IPR004681">
    <property type="entry name" value="TRAP_DctM"/>
</dbReference>
<evidence type="ECO:0000256" key="4">
    <source>
        <dbReference type="ARBA" id="ARBA00022692"/>
    </source>
</evidence>
<dbReference type="GO" id="GO:0005886">
    <property type="term" value="C:plasma membrane"/>
    <property type="evidence" value="ECO:0007669"/>
    <property type="project" value="UniProtKB-SubCell"/>
</dbReference>
<evidence type="ECO:0000256" key="6">
    <source>
        <dbReference type="ARBA" id="ARBA00023136"/>
    </source>
</evidence>
<feature type="transmembrane region" description="Helical" evidence="7">
    <location>
        <begin position="245"/>
        <end position="261"/>
    </location>
</feature>
<dbReference type="PIRSF" id="PIRSF006066">
    <property type="entry name" value="HI0050"/>
    <property type="match status" value="1"/>
</dbReference>
<evidence type="ECO:0000256" key="5">
    <source>
        <dbReference type="ARBA" id="ARBA00022989"/>
    </source>
</evidence>
<dbReference type="NCBIfam" id="TIGR00786">
    <property type="entry name" value="dctM"/>
    <property type="match status" value="1"/>
</dbReference>
<evidence type="ECO:0000256" key="3">
    <source>
        <dbReference type="ARBA" id="ARBA00022519"/>
    </source>
</evidence>
<keyword evidence="3" id="KW-0997">Cell inner membrane</keyword>